<dbReference type="InParanoid" id="A0A2N3MZH5"/>
<dbReference type="Proteomes" id="UP000233524">
    <property type="component" value="Unassembled WGS sequence"/>
</dbReference>
<reference evidence="8 9" key="1">
    <citation type="journal article" date="2017" name="G3 (Bethesda)">
        <title>First Draft Genome Sequence of the Pathogenic Fungus Lomentospora prolificans (Formerly Scedosporium prolificans).</title>
        <authorList>
            <person name="Luo R."/>
            <person name="Zimin A."/>
            <person name="Workman R."/>
            <person name="Fan Y."/>
            <person name="Pertea G."/>
            <person name="Grossman N."/>
            <person name="Wear M.P."/>
            <person name="Jia B."/>
            <person name="Miller H."/>
            <person name="Casadevall A."/>
            <person name="Timp W."/>
            <person name="Zhang S.X."/>
            <person name="Salzberg S.L."/>
        </authorList>
    </citation>
    <scope>NUCLEOTIDE SEQUENCE [LARGE SCALE GENOMIC DNA]</scope>
    <source>
        <strain evidence="8 9">JHH-5317</strain>
    </source>
</reference>
<comment type="caution">
    <text evidence="8">The sequence shown here is derived from an EMBL/GenBank/DDBJ whole genome shotgun (WGS) entry which is preliminary data.</text>
</comment>
<evidence type="ECO:0000256" key="2">
    <source>
        <dbReference type="ARBA" id="ARBA00008320"/>
    </source>
</evidence>
<evidence type="ECO:0000313" key="8">
    <source>
        <dbReference type="EMBL" id="PKS05581.1"/>
    </source>
</evidence>
<dbReference type="InterPro" id="IPR017423">
    <property type="entry name" value="TRM6"/>
</dbReference>
<dbReference type="GO" id="GO:0031515">
    <property type="term" value="C:tRNA (m1A) methyltransferase complex"/>
    <property type="evidence" value="ECO:0007669"/>
    <property type="project" value="InterPro"/>
</dbReference>
<evidence type="ECO:0000256" key="3">
    <source>
        <dbReference type="ARBA" id="ARBA00021704"/>
    </source>
</evidence>
<dbReference type="OrthoDB" id="10254665at2759"/>
<sequence length="644" mass="70875">MGSVVHPNEWVGFRLPSGAVKVIQAIPNTIISLGKYGSFPSNLIIQRPFHLTYEIQDKRPDETYCRLRVVPAEELRADILGEVKTKDDTTAEGEIDEEEANVAIAVAASTVARDDAAALAASASTDKVVRQTLTSDEIEELKRDGASAGKDLIAKLLSSHTALDEKTAYSLEKYKLLKTRKYIRRFEVLPLDTPLLTDWLLEEKDGMKIMELRQEMLALLGCWANVHCAADEPETISAEKAGLPSNIKAPDLTGGRWLVVDDTGGLLVAAMAERMGILHPRRSTKKTQPRGSKTASGDSSSIQTEVKQEDEPTTVIEDTEMAYVAATDFPAGNVVEPISETKPELEPTSASAAEGDASKESTEPKEKTEKSRPRHYDRDDLEIPYAGCNTLTLIHSNSQPNLSFLKYYDFDFAAPNPPFAAHPLHTNLLWLNWLQLLEPEQDAIYATEPAPVAAAELQTWKGNRRGVYHRKRRRWARTRFIVDSTRAGGFSGLVTASTLDPVSLLRYTLPLLSPGAPIAIYSQSVEALTQLADCFSVSRRAAWITDPPRETEGMTPEELEKWPGSEDFPINPSLLLGTAVQTSRVRQWQVLPGRTHPLMTGRGGSEGYIFTAWKALPATGKVEARGRHKRKKTSATVATPTPTA</sequence>
<dbReference type="GO" id="GO:0030488">
    <property type="term" value="P:tRNA methylation"/>
    <property type="evidence" value="ECO:0007669"/>
    <property type="project" value="InterPro"/>
</dbReference>
<dbReference type="FunCoup" id="A0A2N3MZH5">
    <property type="interactions" value="912"/>
</dbReference>
<comment type="subcellular location">
    <subcellularLocation>
        <location evidence="1">Nucleus</location>
    </subcellularLocation>
</comment>
<organism evidence="8 9">
    <name type="scientific">Lomentospora prolificans</name>
    <dbReference type="NCBI Taxonomy" id="41688"/>
    <lineage>
        <taxon>Eukaryota</taxon>
        <taxon>Fungi</taxon>
        <taxon>Dikarya</taxon>
        <taxon>Ascomycota</taxon>
        <taxon>Pezizomycotina</taxon>
        <taxon>Sordariomycetes</taxon>
        <taxon>Hypocreomycetidae</taxon>
        <taxon>Microascales</taxon>
        <taxon>Microascaceae</taxon>
        <taxon>Lomentospora</taxon>
    </lineage>
</organism>
<keyword evidence="4" id="KW-0819">tRNA processing</keyword>
<keyword evidence="5" id="KW-0539">Nucleus</keyword>
<feature type="region of interest" description="Disordered" evidence="7">
    <location>
        <begin position="339"/>
        <end position="376"/>
    </location>
</feature>
<dbReference type="AlphaFoldDB" id="A0A2N3MZH5"/>
<proteinExistence type="inferred from homology"/>
<feature type="compositionally biased region" description="Polar residues" evidence="7">
    <location>
        <begin position="289"/>
        <end position="305"/>
    </location>
</feature>
<dbReference type="STRING" id="41688.A0A2N3MZH5"/>
<dbReference type="PANTHER" id="PTHR12945:SF0">
    <property type="entry name" value="TRNA (ADENINE(58)-N(1))-METHYLTRANSFERASE NON-CATALYTIC SUBUNIT TRM6"/>
    <property type="match status" value="1"/>
</dbReference>
<evidence type="ECO:0000256" key="1">
    <source>
        <dbReference type="ARBA" id="ARBA00004123"/>
    </source>
</evidence>
<keyword evidence="9" id="KW-1185">Reference proteome</keyword>
<feature type="region of interest" description="Disordered" evidence="7">
    <location>
        <begin position="622"/>
        <end position="644"/>
    </location>
</feature>
<evidence type="ECO:0000313" key="9">
    <source>
        <dbReference type="Proteomes" id="UP000233524"/>
    </source>
</evidence>
<dbReference type="EMBL" id="NLAX01001584">
    <property type="protein sequence ID" value="PKS05581.1"/>
    <property type="molecule type" value="Genomic_DNA"/>
</dbReference>
<feature type="region of interest" description="Disordered" evidence="7">
    <location>
        <begin position="278"/>
        <end position="315"/>
    </location>
</feature>
<protein>
    <recommendedName>
        <fullName evidence="3">tRNA (adenine(58)-N(1))-methyltransferase non-catalytic subunit TRM6</fullName>
    </recommendedName>
    <alternativeName>
        <fullName evidence="6">tRNA(m1A58)-methyltransferase subunit TRM6</fullName>
    </alternativeName>
</protein>
<feature type="compositionally biased region" description="Low complexity" evidence="7">
    <location>
        <begin position="634"/>
        <end position="644"/>
    </location>
</feature>
<feature type="compositionally biased region" description="Basic and acidic residues" evidence="7">
    <location>
        <begin position="356"/>
        <end position="376"/>
    </location>
</feature>
<evidence type="ECO:0000256" key="4">
    <source>
        <dbReference type="ARBA" id="ARBA00022694"/>
    </source>
</evidence>
<evidence type="ECO:0000256" key="7">
    <source>
        <dbReference type="SAM" id="MobiDB-lite"/>
    </source>
</evidence>
<name>A0A2N3MZH5_9PEZI</name>
<evidence type="ECO:0000256" key="6">
    <source>
        <dbReference type="ARBA" id="ARBA00032319"/>
    </source>
</evidence>
<dbReference type="PANTHER" id="PTHR12945">
    <property type="entry name" value="TRANSLATION INITIATION FACTOR EIF3-RELATED"/>
    <property type="match status" value="1"/>
</dbReference>
<dbReference type="Pfam" id="PF04189">
    <property type="entry name" value="Gcd10p"/>
    <property type="match status" value="1"/>
</dbReference>
<dbReference type="VEuPathDB" id="FungiDB:jhhlp_008099"/>
<gene>
    <name evidence="8" type="ORF">jhhlp_008099</name>
</gene>
<accession>A0A2N3MZH5</accession>
<comment type="similarity">
    <text evidence="2">Belongs to the TRM6/GCD10 family.</text>
</comment>
<evidence type="ECO:0000256" key="5">
    <source>
        <dbReference type="ARBA" id="ARBA00023242"/>
    </source>
</evidence>
<feature type="compositionally biased region" description="Basic residues" evidence="7">
    <location>
        <begin position="279"/>
        <end position="288"/>
    </location>
</feature>
<dbReference type="GO" id="GO:0005634">
    <property type="term" value="C:nucleus"/>
    <property type="evidence" value="ECO:0007669"/>
    <property type="project" value="UniProtKB-SubCell"/>
</dbReference>